<organism evidence="2 3">
    <name type="scientific">Catenovulum maritimum</name>
    <dbReference type="NCBI Taxonomy" id="1513271"/>
    <lineage>
        <taxon>Bacteria</taxon>
        <taxon>Pseudomonadati</taxon>
        <taxon>Pseudomonadota</taxon>
        <taxon>Gammaproteobacteria</taxon>
        <taxon>Alteromonadales</taxon>
        <taxon>Alteromonadaceae</taxon>
        <taxon>Catenovulum</taxon>
    </lineage>
</organism>
<dbReference type="Pfam" id="PF11456">
    <property type="entry name" value="DUF3019"/>
    <property type="match status" value="1"/>
</dbReference>
<reference evidence="2 3" key="1">
    <citation type="submission" date="2015-04" db="EMBL/GenBank/DDBJ databases">
        <title>Draft Genome Sequence of the Novel Agar-Digesting Marine Bacterium Q1.</title>
        <authorList>
            <person name="Li Y."/>
            <person name="Li D."/>
            <person name="Chen G."/>
            <person name="Du Z."/>
        </authorList>
    </citation>
    <scope>NUCLEOTIDE SEQUENCE [LARGE SCALE GENOMIC DNA]</scope>
    <source>
        <strain evidence="2 3">Q1</strain>
    </source>
</reference>
<name>A0A0J8JK99_9ALTE</name>
<feature type="chain" id="PRO_5005301254" description="DUF3019 domain-containing protein" evidence="1">
    <location>
        <begin position="27"/>
        <end position="134"/>
    </location>
</feature>
<proteinExistence type="predicted"/>
<evidence type="ECO:0008006" key="4">
    <source>
        <dbReference type="Google" id="ProtNLM"/>
    </source>
</evidence>
<comment type="caution">
    <text evidence="2">The sequence shown here is derived from an EMBL/GenBank/DDBJ whole genome shotgun (WGS) entry which is preliminary data.</text>
</comment>
<dbReference type="RefSeq" id="WP_048692736.1">
    <property type="nucleotide sequence ID" value="NZ_KQ130492.1"/>
</dbReference>
<dbReference type="STRING" id="1513271.XM47_11845"/>
<dbReference type="AlphaFoldDB" id="A0A0J8JK99"/>
<accession>A0A0J8JK99</accession>
<dbReference type="OrthoDB" id="6387689at2"/>
<gene>
    <name evidence="2" type="ORF">XM47_11845</name>
</gene>
<sequence length="134" mass="15898">MFFSFGRHLVMLLALICITTSLFSHAYTSIQAEFYVKPITCVVLKQGDKCRLLAEFSWRLPDAKAVCIWQDDTKLNCWRARMQAVERIMLELNQTSRFYLRTESEQVIAKQEIQLNTLQAKQYRRRLHSDWSLF</sequence>
<evidence type="ECO:0000313" key="2">
    <source>
        <dbReference type="EMBL" id="KMT64896.1"/>
    </source>
</evidence>
<dbReference type="InterPro" id="IPR021559">
    <property type="entry name" value="DUF3019"/>
</dbReference>
<keyword evidence="3" id="KW-1185">Reference proteome</keyword>
<feature type="signal peptide" evidence="1">
    <location>
        <begin position="1"/>
        <end position="26"/>
    </location>
</feature>
<evidence type="ECO:0000256" key="1">
    <source>
        <dbReference type="SAM" id="SignalP"/>
    </source>
</evidence>
<protein>
    <recommendedName>
        <fullName evidence="4">DUF3019 domain-containing protein</fullName>
    </recommendedName>
</protein>
<evidence type="ECO:0000313" key="3">
    <source>
        <dbReference type="Proteomes" id="UP000037600"/>
    </source>
</evidence>
<dbReference type="Proteomes" id="UP000037600">
    <property type="component" value="Unassembled WGS sequence"/>
</dbReference>
<keyword evidence="1" id="KW-0732">Signal</keyword>
<dbReference type="EMBL" id="LAZL01000018">
    <property type="protein sequence ID" value="KMT64896.1"/>
    <property type="molecule type" value="Genomic_DNA"/>
</dbReference>